<reference evidence="8 9" key="1">
    <citation type="submission" date="2020-04" db="EMBL/GenBank/DDBJ databases">
        <title>Perkinsus olseni comparative genomics.</title>
        <authorList>
            <person name="Bogema D.R."/>
        </authorList>
    </citation>
    <scope>NUCLEOTIDE SEQUENCE [LARGE SCALE GENOMIC DNA]</scope>
    <source>
        <strain evidence="8">ATCC PRA-205</strain>
    </source>
</reference>
<dbReference type="InterPro" id="IPR050352">
    <property type="entry name" value="ABCG_transporters"/>
</dbReference>
<evidence type="ECO:0000256" key="6">
    <source>
        <dbReference type="SAM" id="Phobius"/>
    </source>
</evidence>
<evidence type="ECO:0000256" key="2">
    <source>
        <dbReference type="ARBA" id="ARBA00022448"/>
    </source>
</evidence>
<keyword evidence="3 6" id="KW-0812">Transmembrane</keyword>
<evidence type="ECO:0000313" key="9">
    <source>
        <dbReference type="Proteomes" id="UP000574390"/>
    </source>
</evidence>
<feature type="transmembrane region" description="Helical" evidence="6">
    <location>
        <begin position="441"/>
        <end position="463"/>
    </location>
</feature>
<proteinExistence type="predicted"/>
<protein>
    <recommendedName>
        <fullName evidence="7">ABC transporter domain-containing protein</fullName>
    </recommendedName>
</protein>
<keyword evidence="5 6" id="KW-0472">Membrane</keyword>
<dbReference type="Pfam" id="PF00005">
    <property type="entry name" value="ABC_tran"/>
    <property type="match status" value="1"/>
</dbReference>
<evidence type="ECO:0000256" key="5">
    <source>
        <dbReference type="ARBA" id="ARBA00023136"/>
    </source>
</evidence>
<dbReference type="GO" id="GO:0140359">
    <property type="term" value="F:ABC-type transporter activity"/>
    <property type="evidence" value="ECO:0007669"/>
    <property type="project" value="InterPro"/>
</dbReference>
<dbReference type="GO" id="GO:0016887">
    <property type="term" value="F:ATP hydrolysis activity"/>
    <property type="evidence" value="ECO:0007669"/>
    <property type="project" value="InterPro"/>
</dbReference>
<dbReference type="InterPro" id="IPR043926">
    <property type="entry name" value="ABCG_dom"/>
</dbReference>
<sequence>MRASDNQVNAPSRISLEYSNMKYEVPIDGNPRKVRRSAFTITGGRLIFIPGFVTRRRRSDANDIDGRKNVSVKGSTVSVNLKVNGRGIDPVAAKREFAYVMSDDALLATSTPYECISFAAKMRLPRMKSQERADKVDHLIDTLGLTKCQSSLIGNENIKGVSSGERKRTAVAVELVHDPPIMFLDEPTSGLDSFSAYKLVEVLKELNANGRCIVATIHQPSSEVFHLFDDVLFLWEGYCIYHGPVVEVEDYFARLGHSVPESFNPADFILFLTQTLESEELQMMAAKWSERESASLMEHKVQFVSLWKRDVKGFFRDTNSLRARLAFTVFLNLLFGFIYLDSGGRSSGYVLGVGESVGKSHVGALTLLAINNMFSQAQVLLLTFPLERPTFLREYLSGMYSAGAYFLSKSCVEIPVAFVQTGVSVAILYNMMGLNGPFLEIWLAVFLLASAIASTAVMAGCFAPNPKTAMEAGPLLFVPQILFAGFFVDLSEVPAFLRWVQYLCSLKYAMNLLFIAEFSDHPGGEEVLISNDVEEDLKWAYILLLLALLIVFRLVGLVALTRKAVTVY</sequence>
<comment type="subcellular location">
    <subcellularLocation>
        <location evidence="1">Membrane</location>
        <topology evidence="1">Multi-pass membrane protein</topology>
    </subcellularLocation>
</comment>
<dbReference type="SUPFAM" id="SSF52540">
    <property type="entry name" value="P-loop containing nucleoside triphosphate hydrolases"/>
    <property type="match status" value="1"/>
</dbReference>
<dbReference type="GO" id="GO:0005524">
    <property type="term" value="F:ATP binding"/>
    <property type="evidence" value="ECO:0007669"/>
    <property type="project" value="InterPro"/>
</dbReference>
<feature type="transmembrane region" description="Helical" evidence="6">
    <location>
        <begin position="475"/>
        <end position="497"/>
    </location>
</feature>
<keyword evidence="4 6" id="KW-1133">Transmembrane helix</keyword>
<dbReference type="PANTHER" id="PTHR48041">
    <property type="entry name" value="ABC TRANSPORTER G FAMILY MEMBER 28"/>
    <property type="match status" value="1"/>
</dbReference>
<dbReference type="InterPro" id="IPR003439">
    <property type="entry name" value="ABC_transporter-like_ATP-bd"/>
</dbReference>
<evidence type="ECO:0000259" key="7">
    <source>
        <dbReference type="PROSITE" id="PS50893"/>
    </source>
</evidence>
<feature type="domain" description="ABC transporter" evidence="7">
    <location>
        <begin position="16"/>
        <end position="261"/>
    </location>
</feature>
<comment type="caution">
    <text evidence="8">The sequence shown here is derived from an EMBL/GenBank/DDBJ whole genome shotgun (WGS) entry which is preliminary data.</text>
</comment>
<evidence type="ECO:0000256" key="3">
    <source>
        <dbReference type="ARBA" id="ARBA00022692"/>
    </source>
</evidence>
<dbReference type="Pfam" id="PF01061">
    <property type="entry name" value="ABC2_membrane"/>
    <property type="match status" value="1"/>
</dbReference>
<dbReference type="PANTHER" id="PTHR48041:SF139">
    <property type="entry name" value="PROTEIN SCARLET"/>
    <property type="match status" value="1"/>
</dbReference>
<organism evidence="8 9">
    <name type="scientific">Perkinsus olseni</name>
    <name type="common">Perkinsus atlanticus</name>
    <dbReference type="NCBI Taxonomy" id="32597"/>
    <lineage>
        <taxon>Eukaryota</taxon>
        <taxon>Sar</taxon>
        <taxon>Alveolata</taxon>
        <taxon>Perkinsozoa</taxon>
        <taxon>Perkinsea</taxon>
        <taxon>Perkinsida</taxon>
        <taxon>Perkinsidae</taxon>
        <taxon>Perkinsus</taxon>
    </lineage>
</organism>
<name>A0A7J6UHN5_PEROL</name>
<gene>
    <name evidence="8" type="ORF">FOZ62_000015</name>
</gene>
<dbReference type="EMBL" id="JABANM010000001">
    <property type="protein sequence ID" value="KAF4756734.1"/>
    <property type="molecule type" value="Genomic_DNA"/>
</dbReference>
<dbReference type="Gene3D" id="3.40.50.300">
    <property type="entry name" value="P-loop containing nucleotide triphosphate hydrolases"/>
    <property type="match status" value="1"/>
</dbReference>
<dbReference type="AlphaFoldDB" id="A0A7J6UHN5"/>
<accession>A0A7J6UHN5</accession>
<dbReference type="InterPro" id="IPR013525">
    <property type="entry name" value="ABC2_TM"/>
</dbReference>
<dbReference type="Proteomes" id="UP000574390">
    <property type="component" value="Unassembled WGS sequence"/>
</dbReference>
<evidence type="ECO:0000313" key="8">
    <source>
        <dbReference type="EMBL" id="KAF4756734.1"/>
    </source>
</evidence>
<dbReference type="Pfam" id="PF19055">
    <property type="entry name" value="ABC2_membrane_7"/>
    <property type="match status" value="1"/>
</dbReference>
<dbReference type="GO" id="GO:0016020">
    <property type="term" value="C:membrane"/>
    <property type="evidence" value="ECO:0007669"/>
    <property type="project" value="UniProtKB-SubCell"/>
</dbReference>
<feature type="transmembrane region" description="Helical" evidence="6">
    <location>
        <begin position="321"/>
        <end position="340"/>
    </location>
</feature>
<evidence type="ECO:0000256" key="1">
    <source>
        <dbReference type="ARBA" id="ARBA00004141"/>
    </source>
</evidence>
<dbReference type="PROSITE" id="PS50893">
    <property type="entry name" value="ABC_TRANSPORTER_2"/>
    <property type="match status" value="1"/>
</dbReference>
<evidence type="ECO:0000256" key="4">
    <source>
        <dbReference type="ARBA" id="ARBA00022989"/>
    </source>
</evidence>
<dbReference type="InterPro" id="IPR027417">
    <property type="entry name" value="P-loop_NTPase"/>
</dbReference>
<feature type="transmembrane region" description="Helical" evidence="6">
    <location>
        <begin position="539"/>
        <end position="560"/>
    </location>
</feature>
<keyword evidence="2" id="KW-0813">Transport</keyword>